<keyword evidence="2" id="KW-1185">Reference proteome</keyword>
<gene>
    <name evidence="1" type="ORF">DFE_3349</name>
</gene>
<accession>A0A2Z6B3P0</accession>
<evidence type="ECO:0000313" key="1">
    <source>
        <dbReference type="EMBL" id="BBD10075.1"/>
    </source>
</evidence>
<dbReference type="RefSeq" id="WP_126381151.1">
    <property type="nucleotide sequence ID" value="NZ_AP017378.1"/>
</dbReference>
<dbReference type="KEGG" id="dfl:DFE_3349"/>
<proteinExistence type="predicted"/>
<dbReference type="EMBL" id="AP017378">
    <property type="protein sequence ID" value="BBD10075.1"/>
    <property type="molecule type" value="Genomic_DNA"/>
</dbReference>
<evidence type="ECO:0000313" key="2">
    <source>
        <dbReference type="Proteomes" id="UP000269883"/>
    </source>
</evidence>
<sequence length="110" mass="11229">MSDTITNSLSIISDATSAPSVPRIQGAGKAYQSVAQSTAIAVQDAADYLRNIGTISSTAQGVAMAQLLATGDEKYVTALTEAQKMAGQAASVFRDIGSNAADVLKGFPSM</sequence>
<dbReference type="OrthoDB" id="768783at2"/>
<organism evidence="1 2">
    <name type="scientific">Desulfovibrio ferrophilus</name>
    <dbReference type="NCBI Taxonomy" id="241368"/>
    <lineage>
        <taxon>Bacteria</taxon>
        <taxon>Pseudomonadati</taxon>
        <taxon>Thermodesulfobacteriota</taxon>
        <taxon>Desulfovibrionia</taxon>
        <taxon>Desulfovibrionales</taxon>
        <taxon>Desulfovibrionaceae</taxon>
        <taxon>Desulfovibrio</taxon>
    </lineage>
</organism>
<dbReference type="AlphaFoldDB" id="A0A2Z6B3P0"/>
<dbReference type="Proteomes" id="UP000269883">
    <property type="component" value="Chromosome"/>
</dbReference>
<name>A0A2Z6B3P0_9BACT</name>
<reference evidence="1 2" key="1">
    <citation type="journal article" date="2018" name="Sci. Adv.">
        <title>Multi-heme cytochromes provide a pathway for survival in energy-limited environments.</title>
        <authorList>
            <person name="Deng X."/>
            <person name="Dohmae N."/>
            <person name="Nealson K.H."/>
            <person name="Hashimoto K."/>
            <person name="Okamoto A."/>
        </authorList>
    </citation>
    <scope>NUCLEOTIDE SEQUENCE [LARGE SCALE GENOMIC DNA]</scope>
    <source>
        <strain evidence="1 2">IS5</strain>
    </source>
</reference>
<protein>
    <submittedName>
        <fullName evidence="1">Uncharacterized protein</fullName>
    </submittedName>
</protein>